<gene>
    <name evidence="6" type="ORF">D3273_20055</name>
</gene>
<keyword evidence="2" id="KW-0805">Transcription regulation</keyword>
<keyword evidence="4" id="KW-0804">Transcription</keyword>
<dbReference type="SUPFAM" id="SSF46785">
    <property type="entry name" value="Winged helix' DNA-binding domain"/>
    <property type="match status" value="1"/>
</dbReference>
<dbReference type="EMBL" id="QYBB01000030">
    <property type="protein sequence ID" value="RYC30172.1"/>
    <property type="molecule type" value="Genomic_DNA"/>
</dbReference>
<dbReference type="Gene3D" id="3.40.190.290">
    <property type="match status" value="1"/>
</dbReference>
<comment type="similarity">
    <text evidence="1">Belongs to the LysR transcriptional regulatory family.</text>
</comment>
<dbReference type="RefSeq" id="WP_129228673.1">
    <property type="nucleotide sequence ID" value="NZ_QYBB01000030.1"/>
</dbReference>
<dbReference type="Pfam" id="PF03466">
    <property type="entry name" value="LysR_substrate"/>
    <property type="match status" value="1"/>
</dbReference>
<organism evidence="6 7">
    <name type="scientific">Lichenibacterium minor</name>
    <dbReference type="NCBI Taxonomy" id="2316528"/>
    <lineage>
        <taxon>Bacteria</taxon>
        <taxon>Pseudomonadati</taxon>
        <taxon>Pseudomonadota</taxon>
        <taxon>Alphaproteobacteria</taxon>
        <taxon>Hyphomicrobiales</taxon>
        <taxon>Lichenihabitantaceae</taxon>
        <taxon>Lichenibacterium</taxon>
    </lineage>
</organism>
<dbReference type="InterPro" id="IPR000847">
    <property type="entry name" value="LysR_HTH_N"/>
</dbReference>
<accession>A0A4Q2U1K7</accession>
<name>A0A4Q2U1K7_9HYPH</name>
<feature type="domain" description="HTH lysR-type" evidence="5">
    <location>
        <begin position="8"/>
        <end position="65"/>
    </location>
</feature>
<dbReference type="OrthoDB" id="9787460at2"/>
<dbReference type="Pfam" id="PF00126">
    <property type="entry name" value="HTH_1"/>
    <property type="match status" value="1"/>
</dbReference>
<evidence type="ECO:0000256" key="1">
    <source>
        <dbReference type="ARBA" id="ARBA00009437"/>
    </source>
</evidence>
<dbReference type="InterPro" id="IPR036388">
    <property type="entry name" value="WH-like_DNA-bd_sf"/>
</dbReference>
<evidence type="ECO:0000256" key="4">
    <source>
        <dbReference type="ARBA" id="ARBA00023163"/>
    </source>
</evidence>
<comment type="caution">
    <text evidence="6">The sequence shown here is derived from an EMBL/GenBank/DDBJ whole genome shotgun (WGS) entry which is preliminary data.</text>
</comment>
<dbReference type="PANTHER" id="PTHR30579:SF3">
    <property type="entry name" value="TRANSCRIPTIONAL REGULATORY PROTEIN"/>
    <property type="match status" value="1"/>
</dbReference>
<dbReference type="SUPFAM" id="SSF53850">
    <property type="entry name" value="Periplasmic binding protein-like II"/>
    <property type="match status" value="1"/>
</dbReference>
<dbReference type="Gene3D" id="1.10.10.10">
    <property type="entry name" value="Winged helix-like DNA-binding domain superfamily/Winged helix DNA-binding domain"/>
    <property type="match status" value="1"/>
</dbReference>
<evidence type="ECO:0000256" key="3">
    <source>
        <dbReference type="ARBA" id="ARBA00023125"/>
    </source>
</evidence>
<dbReference type="PROSITE" id="PS50931">
    <property type="entry name" value="HTH_LYSR"/>
    <property type="match status" value="1"/>
</dbReference>
<proteinExistence type="inferred from homology"/>
<dbReference type="CDD" id="cd05466">
    <property type="entry name" value="PBP2_LTTR_substrate"/>
    <property type="match status" value="1"/>
</dbReference>
<dbReference type="GO" id="GO:0003677">
    <property type="term" value="F:DNA binding"/>
    <property type="evidence" value="ECO:0007669"/>
    <property type="project" value="UniProtKB-KW"/>
</dbReference>
<dbReference type="AlphaFoldDB" id="A0A4Q2U1K7"/>
<protein>
    <submittedName>
        <fullName evidence="6">LysR family transcriptional regulator</fullName>
    </submittedName>
</protein>
<dbReference type="InterPro" id="IPR005119">
    <property type="entry name" value="LysR_subst-bd"/>
</dbReference>
<dbReference type="InterPro" id="IPR050176">
    <property type="entry name" value="LTTR"/>
</dbReference>
<keyword evidence="3" id="KW-0238">DNA-binding</keyword>
<evidence type="ECO:0000313" key="7">
    <source>
        <dbReference type="Proteomes" id="UP000290759"/>
    </source>
</evidence>
<dbReference type="PANTHER" id="PTHR30579">
    <property type="entry name" value="TRANSCRIPTIONAL REGULATOR"/>
    <property type="match status" value="1"/>
</dbReference>
<dbReference type="Proteomes" id="UP000290759">
    <property type="component" value="Unassembled WGS sequence"/>
</dbReference>
<reference evidence="6 7" key="1">
    <citation type="submission" date="2018-12" db="EMBL/GenBank/DDBJ databases">
        <authorList>
            <person name="Grouzdev D.S."/>
            <person name="Krutkina M.S."/>
        </authorList>
    </citation>
    <scope>NUCLEOTIDE SEQUENCE [LARGE SCALE GENOMIC DNA]</scope>
    <source>
        <strain evidence="6 7">RmlP026</strain>
    </source>
</reference>
<keyword evidence="7" id="KW-1185">Reference proteome</keyword>
<evidence type="ECO:0000313" key="6">
    <source>
        <dbReference type="EMBL" id="RYC30172.1"/>
    </source>
</evidence>
<sequence>MNPNRPNFDWNDLRSFLAIVRTGRLTVAASQLGIDHSTLSRRITSLETALQVRLFDRLLTGYALTDHGRILVGEAEEIESVAIRISSNIEDAKARMIGPVRIATPEGFGTYFVAHRLRDLSQEHPGITLELIADPSIVSLTKRQADIAVTMERPVTGPLRAQKLTDYEYGLYGVDHLLSSQTDSEINLSNFKLIGYISDMLPTASHDYFREIFGERLADMSTSNILTQIAATISGHGLCILPCFMAAKHTSLRRVLAKQICFNRSYWLTTHVDARAPARAKVIASFLQEGVKTYRDAFLPSLKK</sequence>
<dbReference type="InterPro" id="IPR036390">
    <property type="entry name" value="WH_DNA-bd_sf"/>
</dbReference>
<dbReference type="GO" id="GO:0003700">
    <property type="term" value="F:DNA-binding transcription factor activity"/>
    <property type="evidence" value="ECO:0007669"/>
    <property type="project" value="InterPro"/>
</dbReference>
<evidence type="ECO:0000256" key="2">
    <source>
        <dbReference type="ARBA" id="ARBA00023015"/>
    </source>
</evidence>
<evidence type="ECO:0000259" key="5">
    <source>
        <dbReference type="PROSITE" id="PS50931"/>
    </source>
</evidence>
<reference evidence="6 7" key="2">
    <citation type="submission" date="2019-02" db="EMBL/GenBank/DDBJ databases">
        <title>'Lichenibacterium ramalinii' gen. nov. sp. nov., 'Lichenibacterium minor' gen. nov. sp. nov.</title>
        <authorList>
            <person name="Pankratov T."/>
        </authorList>
    </citation>
    <scope>NUCLEOTIDE SEQUENCE [LARGE SCALE GENOMIC DNA]</scope>
    <source>
        <strain evidence="6 7">RmlP026</strain>
    </source>
</reference>